<dbReference type="InterPro" id="IPR011604">
    <property type="entry name" value="PDDEXK-like_dom_sf"/>
</dbReference>
<feature type="binding site" evidence="15">
    <location>
        <position position="831"/>
    </location>
    <ligand>
        <name>Mg(2+)</name>
        <dbReference type="ChEBI" id="CHEBI:18420"/>
    </ligand>
</feature>
<dbReference type="GO" id="GO:0005524">
    <property type="term" value="F:ATP binding"/>
    <property type="evidence" value="ECO:0007669"/>
    <property type="project" value="UniProtKB-UniRule"/>
</dbReference>
<evidence type="ECO:0000313" key="20">
    <source>
        <dbReference type="Proteomes" id="UP000298429"/>
    </source>
</evidence>
<evidence type="ECO:0000256" key="16">
    <source>
        <dbReference type="PROSITE-ProRule" id="PRU00560"/>
    </source>
</evidence>
<evidence type="ECO:0000256" key="10">
    <source>
        <dbReference type="ARBA" id="ARBA00023125"/>
    </source>
</evidence>
<protein>
    <recommendedName>
        <fullName evidence="15">RecBCD enzyme subunit RecB</fullName>
        <ecNumber evidence="15">3.1.11.5</ecNumber>
        <ecNumber evidence="15">5.6.2.4</ecNumber>
    </recommendedName>
    <alternativeName>
        <fullName evidence="15">DNA 3'-5' helicase subunit RecB</fullName>
    </alternativeName>
    <alternativeName>
        <fullName evidence="15">Exonuclease V subunit RecB</fullName>
        <shortName evidence="15">ExoV subunit RecB</shortName>
    </alternativeName>
    <alternativeName>
        <fullName evidence="15">Helicase/nuclease RecBCD subunit RecB</fullName>
    </alternativeName>
</protein>
<keyword evidence="11 15" id="KW-0234">DNA repair</keyword>
<evidence type="ECO:0000256" key="3">
    <source>
        <dbReference type="ARBA" id="ARBA00022741"/>
    </source>
</evidence>
<dbReference type="Proteomes" id="UP000298429">
    <property type="component" value="Unassembled WGS sequence"/>
</dbReference>
<keyword evidence="12 15" id="KW-0413">Isomerase</keyword>
<dbReference type="PANTHER" id="PTHR11070:SF23">
    <property type="entry name" value="RECBCD ENZYME SUBUNIT RECB"/>
    <property type="match status" value="1"/>
</dbReference>
<dbReference type="Gene3D" id="3.40.50.300">
    <property type="entry name" value="P-loop containing nucleotide triphosphate hydrolases"/>
    <property type="match status" value="3"/>
</dbReference>
<evidence type="ECO:0000256" key="7">
    <source>
        <dbReference type="ARBA" id="ARBA00022839"/>
    </source>
</evidence>
<dbReference type="InterPro" id="IPR000212">
    <property type="entry name" value="DNA_helicase_UvrD/REP"/>
</dbReference>
<dbReference type="HAMAP" id="MF_01485">
    <property type="entry name" value="RecB"/>
    <property type="match status" value="1"/>
</dbReference>
<keyword evidence="3 15" id="KW-0547">Nucleotide-binding</keyword>
<dbReference type="GO" id="GO:0000287">
    <property type="term" value="F:magnesium ion binding"/>
    <property type="evidence" value="ECO:0007669"/>
    <property type="project" value="UniProtKB-UniRule"/>
</dbReference>
<feature type="binding site" evidence="15">
    <location>
        <position position="944"/>
    </location>
    <ligand>
        <name>Mg(2+)</name>
        <dbReference type="ChEBI" id="CHEBI:18420"/>
    </ligand>
</feature>
<dbReference type="SUPFAM" id="SSF52980">
    <property type="entry name" value="Restriction endonuclease-like"/>
    <property type="match status" value="1"/>
</dbReference>
<sequence length="1059" mass="123177">MSGNRPYRLKSSFIEASAGTGKTFTIMEIVGDLISVYKIPLTQILILTYTEKAAGELKERLRKKLIASGFDKEARELDQVTISTIHGFCNMILQEYPVETETPPNWILTDSKERLSAALYRLQHEEWKTQVEPDHLENFLSESDYISQKENILTVGSKLLSGKKYPYSNETTPMNAETFNQKTALIAVEMVSEEFKTGEWMSYDQMILKTRDSLENPHLRKALQERYKIGILDEFQDTDSAQYEIFSRLFLETESKEESQRFLYLIGDPKQSIYGFRGADIGTYLRAKKELKEKQAEEIPLNVNYRSVPELIRAYNEIFGGKKGEQSFFPIMERGFESTPIEYVPVSYPEQKAKILLSDKHKDGPITIVKFGGREFWKTDDARNAWGQFIAEEILKLAQDENPFSYRIREESNGQERITEKRLNFREIAVLVKSKAEGKLVEQSLKLRGIPCSFYKQEGIYQSPESYQISNIFECLLDPNKPSSYRKLLLGDLFQIHPNHLPAFDEHSIDSYEKTTLDRWKTLAMDRKFSELFRSIEEDSRIFLTEDETDIDWERKRTNYRQIFRKLLQFQITNQADLEEVLEELKLLQTSSRNEEELPLFEKETEKDAVQILTLHASKGLEWPVVFLFNLSGNFVPEVYDYPAMGEDGQRSWKINFWDEPEEKEFSKEEYSYQSLNENKRLLYVGITRPKVRLYLPFYTPVNHKKTRDSAYYKILYPRLQSILENDPDPNLFKSVSWTPIPLDQTDVSKRNQTQNSDVRLTPLIHHESGTQKTIHLHSYSSLRTKANVTDNVALSVLDEAGLLKSDDAENLETAIEDALPSSASTGSFLHALLEEFDFSIFKTKSSKEILTNDKILSRMDFHLDYFQLSKTSARTSFFEREIYQRRSAEILWNTLNADVPLQNGNPIQLVNLSKENRISEMDFHLDLDPEKIGPGNFLKGSIDLVVQIEDKFYLADYKSNLLEDYSPSSLKRNVENAESRYDLQRDIYAMILYEYLKNLFGADEAISKIGGVYYFFLRGMKSGETSGIYSDFDWSLERMEKIRKTVRELTSFSWEEEL</sequence>
<dbReference type="Pfam" id="PF12705">
    <property type="entry name" value="PDDEXK_1"/>
    <property type="match status" value="1"/>
</dbReference>
<dbReference type="GO" id="GO:0009338">
    <property type="term" value="C:exodeoxyribonuclease V complex"/>
    <property type="evidence" value="ECO:0007669"/>
    <property type="project" value="TreeGrafter"/>
</dbReference>
<feature type="region of interest" description="Nuclease activity, interacts with RecD and RecA" evidence="15">
    <location>
        <begin position="774"/>
        <end position="1059"/>
    </location>
</feature>
<evidence type="ECO:0000256" key="6">
    <source>
        <dbReference type="ARBA" id="ARBA00022806"/>
    </source>
</evidence>
<feature type="binding site" evidence="15">
    <location>
        <position position="957"/>
    </location>
    <ligand>
        <name>Mg(2+)</name>
        <dbReference type="ChEBI" id="CHEBI:18420"/>
    </ligand>
</feature>
<dbReference type="SUPFAM" id="SSF52540">
    <property type="entry name" value="P-loop containing nucleoside triphosphate hydrolases"/>
    <property type="match status" value="1"/>
</dbReference>
<dbReference type="OrthoDB" id="9810135at2"/>
<keyword evidence="7 15" id="KW-0269">Exonuclease</keyword>
<dbReference type="GO" id="GO:0000724">
    <property type="term" value="P:double-strand break repair via homologous recombination"/>
    <property type="evidence" value="ECO:0007669"/>
    <property type="project" value="UniProtKB-UniRule"/>
</dbReference>
<dbReference type="EMBL" id="RQGN01000088">
    <property type="protein sequence ID" value="TGL96295.1"/>
    <property type="molecule type" value="Genomic_DNA"/>
</dbReference>
<dbReference type="InterPro" id="IPR038726">
    <property type="entry name" value="PDDEXK_AddAB-type"/>
</dbReference>
<evidence type="ECO:0000256" key="12">
    <source>
        <dbReference type="ARBA" id="ARBA00023235"/>
    </source>
</evidence>
<keyword evidence="4 15" id="KW-0227">DNA damage</keyword>
<dbReference type="Gene3D" id="1.10.486.10">
    <property type="entry name" value="PCRA, domain 4"/>
    <property type="match status" value="1"/>
</dbReference>
<comment type="catalytic activity">
    <reaction evidence="14 15">
        <text>ATP + H2O = ADP + phosphate + H(+)</text>
        <dbReference type="Rhea" id="RHEA:13065"/>
        <dbReference type="ChEBI" id="CHEBI:15377"/>
        <dbReference type="ChEBI" id="CHEBI:15378"/>
        <dbReference type="ChEBI" id="CHEBI:30616"/>
        <dbReference type="ChEBI" id="CHEBI:43474"/>
        <dbReference type="ChEBI" id="CHEBI:456216"/>
        <dbReference type="EC" id="5.6.2.4"/>
    </reaction>
</comment>
<comment type="function">
    <text evidence="15">A helicase/nuclease that prepares dsDNA breaks (DSB) for recombinational DNA repair. Binds to DSBs and unwinds DNA via a highly rapid and processive ATP-dependent bidirectional helicase activity. Unwinds dsDNA until it encounters a Chi (crossover hotspot instigator) sequence from the 3' direction. Cuts ssDNA a few nucleotides 3' to the Chi site. The properties and activities of the enzyme are changed at Chi. The Chi-altered holoenzyme produces a long 3'-ssDNA overhang and facilitates RecA-binding to the ssDNA for homologous DNA recombination and repair. Holoenzyme degrades any linearized DNA that is unable to undergo homologous recombination. In the holoenzyme this subunit contributes ATPase, 3'-5' helicase, exonuclease activity and loads RecA onto ssDNA.</text>
</comment>
<dbReference type="InterPro" id="IPR004586">
    <property type="entry name" value="RecB"/>
</dbReference>
<dbReference type="CDD" id="cd22352">
    <property type="entry name" value="RecB_C-like"/>
    <property type="match status" value="1"/>
</dbReference>
<dbReference type="PANTHER" id="PTHR11070">
    <property type="entry name" value="UVRD / RECB / PCRA DNA HELICASE FAMILY MEMBER"/>
    <property type="match status" value="1"/>
</dbReference>
<evidence type="ECO:0000256" key="15">
    <source>
        <dbReference type="HAMAP-Rule" id="MF_01485"/>
    </source>
</evidence>
<evidence type="ECO:0000256" key="11">
    <source>
        <dbReference type="ARBA" id="ARBA00023204"/>
    </source>
</evidence>
<dbReference type="GO" id="GO:0008854">
    <property type="term" value="F:exodeoxyribonuclease V activity"/>
    <property type="evidence" value="ECO:0007669"/>
    <property type="project" value="UniProtKB-EC"/>
</dbReference>
<name>A0A5F2AZI5_9LEPT</name>
<comment type="miscellaneous">
    <text evidence="15">In the RecBCD complex, RecB has a slow 3'-5' helicase, an exonuclease activity and loads RecA onto ssDNA, RecD has a fast 5'-3' helicase activity, while RecC stimulates the ATPase and processivity of the RecB helicase and contributes to recognition of the Chi site.</text>
</comment>
<dbReference type="GO" id="GO:0005829">
    <property type="term" value="C:cytosol"/>
    <property type="evidence" value="ECO:0007669"/>
    <property type="project" value="TreeGrafter"/>
</dbReference>
<keyword evidence="5 15" id="KW-0378">Hydrolase</keyword>
<comment type="domain">
    <text evidence="15">The C-terminal domain has nuclease activity and interacts with RecD. It interacts with RecA, facilitating its loading onto ssDNA.</text>
</comment>
<evidence type="ECO:0000256" key="1">
    <source>
        <dbReference type="ARBA" id="ARBA00022722"/>
    </source>
</evidence>
<proteinExistence type="inferred from homology"/>
<evidence type="ECO:0000256" key="8">
    <source>
        <dbReference type="ARBA" id="ARBA00022840"/>
    </source>
</evidence>
<dbReference type="Pfam" id="PF00580">
    <property type="entry name" value="UvrD-helicase"/>
    <property type="match status" value="1"/>
</dbReference>
<comment type="cofactor">
    <cofactor evidence="15">
        <name>Mg(2+)</name>
        <dbReference type="ChEBI" id="CHEBI:18420"/>
    </cofactor>
    <text evidence="15">Binds 1 Mg(2+) ion per subunit.</text>
</comment>
<keyword evidence="6 15" id="KW-0347">Helicase</keyword>
<dbReference type="EC" id="3.1.11.5" evidence="15"/>
<comment type="subunit">
    <text evidence="15">Heterotrimer of RecB, RecC and RecD. All subunits contribute to DNA-binding. Interacts with RecA.</text>
</comment>
<keyword evidence="10 15" id="KW-0238">DNA-binding</keyword>
<keyword evidence="9 15" id="KW-0460">Magnesium</keyword>
<evidence type="ECO:0000256" key="14">
    <source>
        <dbReference type="ARBA" id="ARBA00048988"/>
    </source>
</evidence>
<keyword evidence="1 15" id="KW-0540">Nuclease</keyword>
<dbReference type="InterPro" id="IPR027417">
    <property type="entry name" value="P-loop_NTPase"/>
</dbReference>
<comment type="domain">
    <text evidence="15">The N-terminal DNA-binding domain is a ssDNA-dependent ATPase and has ATP-dependent 3'-5' helicase function. This domain interacts with RecC.</text>
</comment>
<dbReference type="Pfam" id="PF13361">
    <property type="entry name" value="UvrD_C"/>
    <property type="match status" value="1"/>
</dbReference>
<gene>
    <name evidence="15" type="primary">recB</name>
    <name evidence="19" type="ORF">EHQ76_16080</name>
</gene>
<comment type="caution">
    <text evidence="19">The sequence shown here is derived from an EMBL/GenBank/DDBJ whole genome shotgun (WGS) entry which is preliminary data.</text>
</comment>
<keyword evidence="2 15" id="KW-0479">Metal-binding</keyword>
<feature type="domain" description="UvrD-like helicase ATP-binding" evidence="17">
    <location>
        <begin position="1"/>
        <end position="308"/>
    </location>
</feature>
<dbReference type="Gene3D" id="1.10.3170.10">
    <property type="entry name" value="Recbcd, chain B, domain 2"/>
    <property type="match status" value="1"/>
</dbReference>
<dbReference type="GO" id="GO:0003677">
    <property type="term" value="F:DNA binding"/>
    <property type="evidence" value="ECO:0007669"/>
    <property type="project" value="UniProtKB-UniRule"/>
</dbReference>
<feature type="domain" description="UvrD-like helicase C-terminal" evidence="18">
    <location>
        <begin position="335"/>
        <end position="620"/>
    </location>
</feature>
<dbReference type="InterPro" id="IPR011335">
    <property type="entry name" value="Restrct_endonuc-II-like"/>
</dbReference>
<evidence type="ECO:0000256" key="2">
    <source>
        <dbReference type="ARBA" id="ARBA00022723"/>
    </source>
</evidence>
<dbReference type="PROSITE" id="PS51217">
    <property type="entry name" value="UVRD_HELICASE_CTER"/>
    <property type="match status" value="1"/>
</dbReference>
<evidence type="ECO:0000259" key="17">
    <source>
        <dbReference type="PROSITE" id="PS51198"/>
    </source>
</evidence>
<dbReference type="InterPro" id="IPR014016">
    <property type="entry name" value="UvrD-like_ATP-bd"/>
</dbReference>
<dbReference type="InterPro" id="IPR014017">
    <property type="entry name" value="DNA_helicase_UvrD-like_C"/>
</dbReference>
<dbReference type="PROSITE" id="PS51198">
    <property type="entry name" value="UVRD_HELICASE_ATP_BIND"/>
    <property type="match status" value="1"/>
</dbReference>
<organism evidence="19 20">
    <name type="scientific">Leptospira barantonii</name>
    <dbReference type="NCBI Taxonomy" id="2023184"/>
    <lineage>
        <taxon>Bacteria</taxon>
        <taxon>Pseudomonadati</taxon>
        <taxon>Spirochaetota</taxon>
        <taxon>Spirochaetia</taxon>
        <taxon>Leptospirales</taxon>
        <taxon>Leptospiraceae</taxon>
        <taxon>Leptospira</taxon>
    </lineage>
</organism>
<evidence type="ECO:0000256" key="5">
    <source>
        <dbReference type="ARBA" id="ARBA00022801"/>
    </source>
</evidence>
<evidence type="ECO:0000256" key="13">
    <source>
        <dbReference type="ARBA" id="ARBA00034617"/>
    </source>
</evidence>
<comment type="similarity">
    <text evidence="15">Belongs to the helicase family. UvrD subfamily.</text>
</comment>
<evidence type="ECO:0000259" key="18">
    <source>
        <dbReference type="PROSITE" id="PS51217"/>
    </source>
</evidence>
<keyword evidence="8 15" id="KW-0067">ATP-binding</keyword>
<dbReference type="GO" id="GO:0043138">
    <property type="term" value="F:3'-5' DNA helicase activity"/>
    <property type="evidence" value="ECO:0007669"/>
    <property type="project" value="UniProtKB-UniRule"/>
</dbReference>
<comment type="catalytic activity">
    <reaction evidence="13 15">
        <text>Couples ATP hydrolysis with the unwinding of duplex DNA by translocating in the 3'-5' direction.</text>
        <dbReference type="EC" id="5.6.2.4"/>
    </reaction>
</comment>
<feature type="region of interest" description="DNA-binding and helicase activity, interacts with RecC" evidence="15">
    <location>
        <begin position="1"/>
        <end position="744"/>
    </location>
</feature>
<dbReference type="AlphaFoldDB" id="A0A5F2AZI5"/>
<evidence type="ECO:0000313" key="19">
    <source>
        <dbReference type="EMBL" id="TGL96295.1"/>
    </source>
</evidence>
<accession>A0A5F2AZI5</accession>
<comment type="catalytic activity">
    <reaction evidence="15">
        <text>Exonucleolytic cleavage (in the presence of ATP) in either 5'- to 3'- or 3'- to 5'-direction to yield 5'-phosphooligonucleotides.</text>
        <dbReference type="EC" id="3.1.11.5"/>
    </reaction>
</comment>
<dbReference type="RefSeq" id="WP_135671937.1">
    <property type="nucleotide sequence ID" value="NZ_RQGN01000088.1"/>
</dbReference>
<dbReference type="CDD" id="cd17932">
    <property type="entry name" value="DEXQc_UvrD"/>
    <property type="match status" value="1"/>
</dbReference>
<feature type="binding site" evidence="16">
    <location>
        <begin position="16"/>
        <end position="23"/>
    </location>
    <ligand>
        <name>ATP</name>
        <dbReference type="ChEBI" id="CHEBI:30616"/>
    </ligand>
</feature>
<feature type="active site" description="For nuclease activity" evidence="15">
    <location>
        <position position="957"/>
    </location>
</feature>
<reference evidence="19 20" key="1">
    <citation type="journal article" date="2019" name="PLoS Negl. Trop. Dis.">
        <title>Revisiting the worldwide diversity of Leptospira species in the environment.</title>
        <authorList>
            <person name="Vincent A.T."/>
            <person name="Schiettekatte O."/>
            <person name="Bourhy P."/>
            <person name="Veyrier F.J."/>
            <person name="Picardeau M."/>
        </authorList>
    </citation>
    <scope>NUCLEOTIDE SEQUENCE [LARGE SCALE GENOMIC DNA]</scope>
    <source>
        <strain evidence="19 20">201702444</strain>
    </source>
</reference>
<evidence type="ECO:0000256" key="4">
    <source>
        <dbReference type="ARBA" id="ARBA00022763"/>
    </source>
</evidence>
<evidence type="ECO:0000256" key="9">
    <source>
        <dbReference type="ARBA" id="ARBA00022842"/>
    </source>
</evidence>
<dbReference type="EC" id="5.6.2.4" evidence="15"/>
<dbReference type="Gene3D" id="3.90.320.10">
    <property type="match status" value="1"/>
</dbReference>